<reference evidence="4" key="1">
    <citation type="submission" date="2011-07" db="EMBL/GenBank/DDBJ databases">
        <authorList>
            <consortium name="Caenorhabditis brenneri Sequencing and Analysis Consortium"/>
            <person name="Wilson R.K."/>
        </authorList>
    </citation>
    <scope>NUCLEOTIDE SEQUENCE [LARGE SCALE GENOMIC DNA]</scope>
    <source>
        <strain evidence="4">PB2801</strain>
    </source>
</reference>
<dbReference type="FunCoup" id="G0NL86">
    <property type="interactions" value="3"/>
</dbReference>
<evidence type="ECO:0000313" key="4">
    <source>
        <dbReference type="Proteomes" id="UP000008068"/>
    </source>
</evidence>
<feature type="chain" id="PRO_5003405949" description="T20D4.11-like domain-containing protein" evidence="1">
    <location>
        <begin position="23"/>
        <end position="343"/>
    </location>
</feature>
<feature type="domain" description="T20D4.11-like" evidence="2">
    <location>
        <begin position="31"/>
        <end position="170"/>
    </location>
</feature>
<dbReference type="InterPro" id="IPR002542">
    <property type="entry name" value="T20D4.11-like_dom"/>
</dbReference>
<organism evidence="4">
    <name type="scientific">Caenorhabditis brenneri</name>
    <name type="common">Nematode worm</name>
    <dbReference type="NCBI Taxonomy" id="135651"/>
    <lineage>
        <taxon>Eukaryota</taxon>
        <taxon>Metazoa</taxon>
        <taxon>Ecdysozoa</taxon>
        <taxon>Nematoda</taxon>
        <taxon>Chromadorea</taxon>
        <taxon>Rhabditida</taxon>
        <taxon>Rhabditina</taxon>
        <taxon>Rhabditomorpha</taxon>
        <taxon>Rhabditoidea</taxon>
        <taxon>Rhabditidae</taxon>
        <taxon>Peloderinae</taxon>
        <taxon>Caenorhabditis</taxon>
    </lineage>
</organism>
<dbReference type="HOGENOM" id="CLU_058511_2_0_1"/>
<name>G0NL86_CAEBE</name>
<protein>
    <recommendedName>
        <fullName evidence="2">T20D4.11-like domain-containing protein</fullName>
    </recommendedName>
</protein>
<dbReference type="eggNOG" id="ENOG502TCA8">
    <property type="taxonomic scope" value="Eukaryota"/>
</dbReference>
<evidence type="ECO:0000256" key="1">
    <source>
        <dbReference type="SAM" id="SignalP"/>
    </source>
</evidence>
<accession>G0NL86</accession>
<dbReference type="EMBL" id="GL379904">
    <property type="protein sequence ID" value="EGT33325.1"/>
    <property type="molecule type" value="Genomic_DNA"/>
</dbReference>
<evidence type="ECO:0000259" key="2">
    <source>
        <dbReference type="Pfam" id="PF01579"/>
    </source>
</evidence>
<sequence>MKNRWIPSVFFVVLVFMSPVSSQNTTEASTDACDSDKCLMMVAEIGPIIKTHETVKPKAEVLKKMNDLCTDIKKCFKAATCKKGKHTYESMRDACEYLELMTGNVQPCLKKFYAAVYHDKYNCTQNKEYLTDDLPKRRESYTLGRFCFFEVIQKECSSETVAILSSNFNYDNLINVLTTLPGGLQDNCNRVHHSFNKLQCEALEESIVEKEKKIDWIDAHTNDTELVEFLQLFEDAETCISKSCSYNDIHRLIFKSKKDWFELYSTEFFICKRKMMLDKPSSSKYRCLGDHNIVGSKKEETCERYTKLNNCTKSVMEASCGKKSIENYDKTAEIIKKHFECDK</sequence>
<proteinExistence type="predicted"/>
<dbReference type="InParanoid" id="G0NL86"/>
<dbReference type="OrthoDB" id="5811472at2759"/>
<dbReference type="AlphaFoldDB" id="G0NL86"/>
<feature type="signal peptide" evidence="1">
    <location>
        <begin position="1"/>
        <end position="22"/>
    </location>
</feature>
<evidence type="ECO:0000313" key="3">
    <source>
        <dbReference type="EMBL" id="EGT33325.1"/>
    </source>
</evidence>
<gene>
    <name evidence="3" type="ORF">CAEBREN_01226</name>
</gene>
<dbReference type="PANTHER" id="PTHR31897:SF8">
    <property type="entry name" value="DUF19 DOMAIN-CONTAINING PROTEIN"/>
    <property type="match status" value="1"/>
</dbReference>
<keyword evidence="4" id="KW-1185">Reference proteome</keyword>
<dbReference type="PANTHER" id="PTHR31897">
    <property type="entry name" value="PROTEIN CBG17011-RELATED"/>
    <property type="match status" value="1"/>
</dbReference>
<dbReference type="STRING" id="135651.G0NL86"/>
<dbReference type="OMA" id="DWFELYS"/>
<feature type="domain" description="T20D4.11-like" evidence="2">
    <location>
        <begin position="188"/>
        <end position="342"/>
    </location>
</feature>
<dbReference type="Pfam" id="PF01579">
    <property type="entry name" value="DUF19"/>
    <property type="match status" value="2"/>
</dbReference>
<dbReference type="Proteomes" id="UP000008068">
    <property type="component" value="Unassembled WGS sequence"/>
</dbReference>
<keyword evidence="1" id="KW-0732">Signal</keyword>